<name>A0ABT0WDV7_9BACI</name>
<sequence length="76" mass="9239">MDYSYKEFLEDLNMGREVEFTYKGDKYYISSWGFWRFYDDSSEITISDEENILEKVKLDGKSILEIWNLIEINIVY</sequence>
<protein>
    <submittedName>
        <fullName evidence="1">Uncharacterized protein</fullName>
    </submittedName>
</protein>
<organism evidence="1 2">
    <name type="scientific">Neobacillus pocheonensis</name>
    <dbReference type="NCBI Taxonomy" id="363869"/>
    <lineage>
        <taxon>Bacteria</taxon>
        <taxon>Bacillati</taxon>
        <taxon>Bacillota</taxon>
        <taxon>Bacilli</taxon>
        <taxon>Bacillales</taxon>
        <taxon>Bacillaceae</taxon>
        <taxon>Neobacillus</taxon>
    </lineage>
</organism>
<dbReference type="EMBL" id="JAMQCR010000002">
    <property type="protein sequence ID" value="MCM2534501.1"/>
    <property type="molecule type" value="Genomic_DNA"/>
</dbReference>
<accession>A0ABT0WDV7</accession>
<comment type="caution">
    <text evidence="1">The sequence shown here is derived from an EMBL/GenBank/DDBJ whole genome shotgun (WGS) entry which is preliminary data.</text>
</comment>
<evidence type="ECO:0000313" key="2">
    <source>
        <dbReference type="Proteomes" id="UP001523262"/>
    </source>
</evidence>
<keyword evidence="2" id="KW-1185">Reference proteome</keyword>
<gene>
    <name evidence="1" type="ORF">NDK43_21855</name>
</gene>
<evidence type="ECO:0000313" key="1">
    <source>
        <dbReference type="EMBL" id="MCM2534501.1"/>
    </source>
</evidence>
<reference evidence="1 2" key="1">
    <citation type="submission" date="2022-06" db="EMBL/GenBank/DDBJ databases">
        <authorList>
            <person name="Jeon C.O."/>
        </authorList>
    </citation>
    <scope>NUCLEOTIDE SEQUENCE [LARGE SCALE GENOMIC DNA]</scope>
    <source>
        <strain evidence="1 2">KCTC 13943</strain>
    </source>
</reference>
<dbReference type="Proteomes" id="UP001523262">
    <property type="component" value="Unassembled WGS sequence"/>
</dbReference>
<proteinExistence type="predicted"/>